<gene>
    <name evidence="7" type="ORF">B8X04_18160</name>
</gene>
<dbReference type="GO" id="GO:0008234">
    <property type="term" value="F:cysteine-type peptidase activity"/>
    <property type="evidence" value="ECO:0007669"/>
    <property type="project" value="UniProtKB-KW"/>
</dbReference>
<feature type="non-terminal residue" evidence="7">
    <location>
        <position position="1"/>
    </location>
</feature>
<evidence type="ECO:0000256" key="3">
    <source>
        <dbReference type="ARBA" id="ARBA00022525"/>
    </source>
</evidence>
<dbReference type="Proteomes" id="UP000216867">
    <property type="component" value="Unassembled WGS sequence"/>
</dbReference>
<keyword evidence="3" id="KW-0964">Secreted</keyword>
<evidence type="ECO:0000256" key="5">
    <source>
        <dbReference type="ARBA" id="ARBA00022807"/>
    </source>
</evidence>
<evidence type="ECO:0000256" key="2">
    <source>
        <dbReference type="ARBA" id="ARBA00010245"/>
    </source>
</evidence>
<accession>A0A269YZF2</accession>
<evidence type="ECO:0000256" key="4">
    <source>
        <dbReference type="ARBA" id="ARBA00022801"/>
    </source>
</evidence>
<reference evidence="7 8" key="1">
    <citation type="submission" date="2017-04" db="EMBL/GenBank/DDBJ databases">
        <title>Kefir bacterial isolates.</title>
        <authorList>
            <person name="Kim Y."/>
            <person name="Blasche S."/>
            <person name="Patil K.R."/>
        </authorList>
    </citation>
    <scope>NUCLEOTIDE SEQUENCE [LARGE SCALE GENOMIC DNA]</scope>
    <source>
        <strain evidence="7 8">OG2</strain>
    </source>
</reference>
<organism evidence="7 8">
    <name type="scientific">Brevibacterium casei</name>
    <dbReference type="NCBI Taxonomy" id="33889"/>
    <lineage>
        <taxon>Bacteria</taxon>
        <taxon>Bacillati</taxon>
        <taxon>Actinomycetota</taxon>
        <taxon>Actinomycetes</taxon>
        <taxon>Micrococcales</taxon>
        <taxon>Brevibacteriaceae</taxon>
        <taxon>Brevibacterium</taxon>
    </lineage>
</organism>
<comment type="subcellular location">
    <subcellularLocation>
        <location evidence="1">Secreted</location>
    </subcellularLocation>
</comment>
<name>A0A269YZF2_9MICO</name>
<dbReference type="GO" id="GO:0006508">
    <property type="term" value="P:proteolysis"/>
    <property type="evidence" value="ECO:0007669"/>
    <property type="project" value="InterPro"/>
</dbReference>
<sequence length="42" mass="4807">NQRVILIWNPWDNGLTTQSADSNVIPVSDGTHFRWNASIYGY</sequence>
<protein>
    <submittedName>
        <fullName evidence="7">Uncharacterized protein</fullName>
    </submittedName>
</protein>
<dbReference type="InterPro" id="IPR038765">
    <property type="entry name" value="Papain-like_cys_pep_sf"/>
</dbReference>
<comment type="caution">
    <text evidence="7">The sequence shown here is derived from an EMBL/GenBank/DDBJ whole genome shotgun (WGS) entry which is preliminary data.</text>
</comment>
<evidence type="ECO:0000313" key="7">
    <source>
        <dbReference type="EMBL" id="PAK90922.1"/>
    </source>
</evidence>
<keyword evidence="5" id="KW-0645">Protease</keyword>
<evidence type="ECO:0000256" key="6">
    <source>
        <dbReference type="ARBA" id="ARBA00023026"/>
    </source>
</evidence>
<dbReference type="Gene3D" id="3.90.70.10">
    <property type="entry name" value="Cysteine proteinases"/>
    <property type="match status" value="1"/>
</dbReference>
<comment type="similarity">
    <text evidence="2">Belongs to the peptidase C47 family.</text>
</comment>
<dbReference type="SUPFAM" id="SSF54001">
    <property type="entry name" value="Cysteine proteinases"/>
    <property type="match status" value="1"/>
</dbReference>
<keyword evidence="4" id="KW-0378">Hydrolase</keyword>
<dbReference type="GO" id="GO:0005576">
    <property type="term" value="C:extracellular region"/>
    <property type="evidence" value="ECO:0007669"/>
    <property type="project" value="UniProtKB-SubCell"/>
</dbReference>
<dbReference type="AlphaFoldDB" id="A0A269YZF2"/>
<evidence type="ECO:0000256" key="1">
    <source>
        <dbReference type="ARBA" id="ARBA00004613"/>
    </source>
</evidence>
<dbReference type="EMBL" id="NCWY01000265">
    <property type="protein sequence ID" value="PAK90922.1"/>
    <property type="molecule type" value="Genomic_DNA"/>
</dbReference>
<dbReference type="Pfam" id="PF05543">
    <property type="entry name" value="Peptidase_C47"/>
    <property type="match status" value="1"/>
</dbReference>
<keyword evidence="5" id="KW-0788">Thiol protease</keyword>
<proteinExistence type="inferred from homology"/>
<evidence type="ECO:0000313" key="8">
    <source>
        <dbReference type="Proteomes" id="UP000216867"/>
    </source>
</evidence>
<dbReference type="InterPro" id="IPR008750">
    <property type="entry name" value="Peptidase_C47"/>
</dbReference>
<keyword evidence="6" id="KW-0843">Virulence</keyword>